<dbReference type="STRING" id="1314674.A0A0D7AY60"/>
<keyword evidence="6" id="KW-0067">ATP-binding</keyword>
<evidence type="ECO:0000256" key="3">
    <source>
        <dbReference type="ARBA" id="ARBA00022692"/>
    </source>
</evidence>
<dbReference type="PROSITE" id="PS50893">
    <property type="entry name" value="ABC_TRANSPORTER_2"/>
    <property type="match status" value="2"/>
</dbReference>
<feature type="domain" description="ABC transporter" evidence="13">
    <location>
        <begin position="1277"/>
        <end position="1520"/>
    </location>
</feature>
<dbReference type="SUPFAM" id="SSF90123">
    <property type="entry name" value="ABC transporter transmembrane region"/>
    <property type="match status" value="2"/>
</dbReference>
<dbReference type="GO" id="GO:0016887">
    <property type="term" value="F:ATP hydrolysis activity"/>
    <property type="evidence" value="ECO:0007669"/>
    <property type="project" value="InterPro"/>
</dbReference>
<keyword evidence="12" id="KW-0732">Signal</keyword>
<feature type="chain" id="PRO_5002316528" evidence="12">
    <location>
        <begin position="25"/>
        <end position="1537"/>
    </location>
</feature>
<feature type="transmembrane region" description="Helical" evidence="11">
    <location>
        <begin position="544"/>
        <end position="565"/>
    </location>
</feature>
<evidence type="ECO:0000256" key="10">
    <source>
        <dbReference type="SAM" id="MobiDB-lite"/>
    </source>
</evidence>
<dbReference type="PANTHER" id="PTHR24223:SF353">
    <property type="entry name" value="ABC TRANSPORTER ATP-BINDING PROTEIN_PERMEASE VMR1-RELATED"/>
    <property type="match status" value="1"/>
</dbReference>
<dbReference type="InterPro" id="IPR027417">
    <property type="entry name" value="P-loop_NTPase"/>
</dbReference>
<keyword evidence="5" id="KW-0547">Nucleotide-binding</keyword>
<dbReference type="Pfam" id="PF00005">
    <property type="entry name" value="ABC_tran"/>
    <property type="match status" value="2"/>
</dbReference>
<keyword evidence="8 11" id="KW-0472">Membrane</keyword>
<proteinExistence type="predicted"/>
<dbReference type="GO" id="GO:0140359">
    <property type="term" value="F:ABC-type transporter activity"/>
    <property type="evidence" value="ECO:0007669"/>
    <property type="project" value="InterPro"/>
</dbReference>
<dbReference type="CDD" id="cd03244">
    <property type="entry name" value="ABCC_MRP_domain2"/>
    <property type="match status" value="1"/>
</dbReference>
<dbReference type="Pfam" id="PF00664">
    <property type="entry name" value="ABC_membrane"/>
    <property type="match status" value="2"/>
</dbReference>
<dbReference type="SMART" id="SM00382">
    <property type="entry name" value="AAA"/>
    <property type="match status" value="2"/>
</dbReference>
<evidence type="ECO:0000256" key="8">
    <source>
        <dbReference type="ARBA" id="ARBA00023136"/>
    </source>
</evidence>
<evidence type="ECO:0000256" key="5">
    <source>
        <dbReference type="ARBA" id="ARBA00022741"/>
    </source>
</evidence>
<feature type="transmembrane region" description="Helical" evidence="11">
    <location>
        <begin position="290"/>
        <end position="312"/>
    </location>
</feature>
<evidence type="ECO:0000256" key="11">
    <source>
        <dbReference type="SAM" id="Phobius"/>
    </source>
</evidence>
<feature type="region of interest" description="Disordered" evidence="10">
    <location>
        <begin position="893"/>
        <end position="928"/>
    </location>
</feature>
<feature type="transmembrane region" description="Helical" evidence="11">
    <location>
        <begin position="332"/>
        <end position="350"/>
    </location>
</feature>
<dbReference type="CDD" id="cd03250">
    <property type="entry name" value="ABCC_MRP_domain1"/>
    <property type="match status" value="1"/>
</dbReference>
<reference evidence="15 16" key="1">
    <citation type="journal article" date="2015" name="Fungal Genet. Biol.">
        <title>Evolution of novel wood decay mechanisms in Agaricales revealed by the genome sequences of Fistulina hepatica and Cylindrobasidium torrendii.</title>
        <authorList>
            <person name="Floudas D."/>
            <person name="Held B.W."/>
            <person name="Riley R."/>
            <person name="Nagy L.G."/>
            <person name="Koehler G."/>
            <person name="Ransdell A.S."/>
            <person name="Younus H."/>
            <person name="Chow J."/>
            <person name="Chiniquy J."/>
            <person name="Lipzen A."/>
            <person name="Tritt A."/>
            <person name="Sun H."/>
            <person name="Haridas S."/>
            <person name="LaButti K."/>
            <person name="Ohm R.A."/>
            <person name="Kues U."/>
            <person name="Blanchette R.A."/>
            <person name="Grigoriev I.V."/>
            <person name="Minto R.E."/>
            <person name="Hibbett D.S."/>
        </authorList>
    </citation>
    <scope>NUCLEOTIDE SEQUENCE [LARGE SCALE GENOMIC DNA]</scope>
    <source>
        <strain evidence="15 16">FP15055 ss-10</strain>
    </source>
</reference>
<feature type="region of interest" description="Disordered" evidence="10">
    <location>
        <begin position="391"/>
        <end position="413"/>
    </location>
</feature>
<dbReference type="FunFam" id="1.20.1560.10:FF:000013">
    <property type="entry name" value="ABC transporter C family member 2"/>
    <property type="match status" value="1"/>
</dbReference>
<dbReference type="CDD" id="cd18596">
    <property type="entry name" value="ABC_6TM_VMR1_D1_like"/>
    <property type="match status" value="1"/>
</dbReference>
<keyword evidence="16" id="KW-1185">Reference proteome</keyword>
<feature type="transmembrane region" description="Helical" evidence="11">
    <location>
        <begin position="958"/>
        <end position="977"/>
    </location>
</feature>
<feature type="transmembrane region" description="Helical" evidence="11">
    <location>
        <begin position="126"/>
        <end position="149"/>
    </location>
</feature>
<feature type="transmembrane region" description="Helical" evidence="11">
    <location>
        <begin position="95"/>
        <end position="114"/>
    </location>
</feature>
<accession>A0A0D7AY60</accession>
<evidence type="ECO:0000259" key="14">
    <source>
        <dbReference type="PROSITE" id="PS50929"/>
    </source>
</evidence>
<dbReference type="EMBL" id="KN880706">
    <property type="protein sequence ID" value="KIY63293.1"/>
    <property type="molecule type" value="Genomic_DNA"/>
</dbReference>
<feature type="domain" description="ABC transporter" evidence="13">
    <location>
        <begin position="644"/>
        <end position="892"/>
    </location>
</feature>
<dbReference type="Gene3D" id="1.20.1560.10">
    <property type="entry name" value="ABC transporter type 1, transmembrane domain"/>
    <property type="match status" value="2"/>
</dbReference>
<evidence type="ECO:0000256" key="4">
    <source>
        <dbReference type="ARBA" id="ARBA00022737"/>
    </source>
</evidence>
<feature type="transmembrane region" description="Helical" evidence="11">
    <location>
        <begin position="998"/>
        <end position="1021"/>
    </location>
</feature>
<feature type="domain" description="ABC transmembrane type-1" evidence="14">
    <location>
        <begin position="963"/>
        <end position="1241"/>
    </location>
</feature>
<dbReference type="GO" id="GO:0005524">
    <property type="term" value="F:ATP binding"/>
    <property type="evidence" value="ECO:0007669"/>
    <property type="project" value="UniProtKB-KW"/>
</dbReference>
<dbReference type="PROSITE" id="PS50929">
    <property type="entry name" value="ABC_TM1F"/>
    <property type="match status" value="2"/>
</dbReference>
<comment type="subcellular location">
    <subcellularLocation>
        <location evidence="1">Membrane</location>
        <topology evidence="1">Multi-pass membrane protein</topology>
    </subcellularLocation>
</comment>
<dbReference type="FunFam" id="3.40.50.300:FF:000825">
    <property type="entry name" value="ABC bile acid transporter"/>
    <property type="match status" value="1"/>
</dbReference>
<dbReference type="Gene3D" id="3.40.50.300">
    <property type="entry name" value="P-loop containing nucleotide triphosphate hydrolases"/>
    <property type="match status" value="2"/>
</dbReference>
<evidence type="ECO:0000313" key="15">
    <source>
        <dbReference type="EMBL" id="KIY63293.1"/>
    </source>
</evidence>
<keyword evidence="3 11" id="KW-0812">Transmembrane</keyword>
<sequence>MSIFLGVVGLTSLAILLLLRPSKGKLKLPEHDADQDLYDVAQPVDFEDGIFIDEDEFWRSSRRRKIVMSILLAITLALEGFRLRQSLRDASTPKLLITRAVPVVYAAYTFGLALRALPKSSIGFHFLSIVHIAVLAFSAMLAFLFAALIPTRSHQLPHQWTETMVLVCYAHIAFAASQCPTAPRMYFNPQDIYNTKEVNSNTRYDNVSGVNGASLWEYMFFTYTKKILVLHELVDKVEVIDLPIVPASLRSVQNYIDFRKMIQSVRGFTILGWIPRSGWDIAYGIVRLNAALFVAEIVLAVMNSVFVYIPPFFLERFIRYLENDKARTDTRWGWTFAVGLVLSKLAGYMINNQLWALSTITMQTKIRLQLNSVIFAKTLVRKDIASSSAAAPASVKDEADTSDEDEESDQKPDFGSKAQVLNLMFTDTDRIADFTEHLFTLIDSPVSIVLASLFLYRLLGVSCLFGLGMSCLFLPLNHFAGSVVIDAQDKLMSSRDKRVALMNEVLGAIRMLKFMAWERMFAAKVLEIRDEELKHQRMTYIIETLWMIIWSASPILVTIVSFWHYTVVRGQDLTPSIAFTSIIVFNELKSALNGLPETFINLLQMVVSLRRIDKYLKSTEIGLPPSMDEQGKEIVFQSCTVTWPQSSDSSLSPSSTPRDKFLLQDLNLSFPRGELSLICGKLGSGKTLMLYALLGEADVLSGQVICPRSPPNAIASFMATDASTNWIIEGICAYVPQTAWLQNASIKDNILFSLPYDEARYMRTLEVCALVADLAVLEDGDESEIGEKGINLSGGQRARISLARAVYSRASTLFLDDVLSAVDAHTAHHIYHRCLKGELMTGRTIILVSHHVQLCIGGAKYVVALDNGLVTFAGDREGFKTSDALHTLDEAAIPSFDHGDNPSEEADPQPRRSDSSTPSNAIDTQKTAPKKLITPEAREVGHVDKDVWFAYLKAFGHWVYWPIFGVMFILAMLSPVAETGWVQHWSQAVVDEDTHSPIFYIAIYALITIIGLVFAVGRYLVLYLGSLRASRVLHARLLESILFTDLRFHTTTARGSLLNRFASDLEVVDSELGDECGDAVDSSLSFIAAMVSICAVGGWGFIVPLLVLGGLYYDTARMYGKMSRDLRRLSSITRSPQYSIVEETITGVPVIRAFGASTKVLRDMLRIVDIHTNPAHWRSVVSHWMTIRLDVISCSAIALVTVFALLLPRMDASLAGFALTFADALPDDVLSLVRTLVGLEQSMIALERVKEYSELPREPPEFMEPRPPKEWPQEGQIEVKDLAIRYAPDLPNVLHGLTFDIKPGEKVGILGRTGSGKSTIAMSFFRFVEPAEGSIAIDGLDISSIGLTDLRSKLTIIPQDPTILSGTLRSTLDVFDEYQDAEIFEALRRVHLISSDETASQEAANANVFRDLESPISENGDNLSTGEKQLLCMARAILKRSRVVIMDEATSSIDNGMDQLIGTTIREEFVKSTILTIAHRLRTIIDYDRVMVLDNGHIVEFDSPSTLLQNEQSQFYSLCSAAGKEEFSALKTLAGVR</sequence>
<dbReference type="InterPro" id="IPR017871">
    <property type="entry name" value="ABC_transporter-like_CS"/>
</dbReference>
<dbReference type="InterPro" id="IPR003439">
    <property type="entry name" value="ABC_transporter-like_ATP-bd"/>
</dbReference>
<dbReference type="FunFam" id="3.40.50.300:FF:001354">
    <property type="entry name" value="ATP-binding cassette (ABC) transporter, putative"/>
    <property type="match status" value="1"/>
</dbReference>
<feature type="domain" description="ABC transmembrane type-1" evidence="14">
    <location>
        <begin position="297"/>
        <end position="604"/>
    </location>
</feature>
<evidence type="ECO:0000256" key="1">
    <source>
        <dbReference type="ARBA" id="ARBA00004141"/>
    </source>
</evidence>
<evidence type="ECO:0000256" key="6">
    <source>
        <dbReference type="ARBA" id="ARBA00022840"/>
    </source>
</evidence>
<dbReference type="PROSITE" id="PS00211">
    <property type="entry name" value="ABC_TRANSPORTER_1"/>
    <property type="match status" value="1"/>
</dbReference>
<dbReference type="InterPro" id="IPR036640">
    <property type="entry name" value="ABC1_TM_sf"/>
</dbReference>
<dbReference type="SUPFAM" id="SSF52540">
    <property type="entry name" value="P-loop containing nucleoside triphosphate hydrolases"/>
    <property type="match status" value="2"/>
</dbReference>
<feature type="transmembrane region" description="Helical" evidence="11">
    <location>
        <begin position="1187"/>
        <end position="1207"/>
    </location>
</feature>
<evidence type="ECO:0000256" key="7">
    <source>
        <dbReference type="ARBA" id="ARBA00022989"/>
    </source>
</evidence>
<dbReference type="Proteomes" id="UP000054007">
    <property type="component" value="Unassembled WGS sequence"/>
</dbReference>
<evidence type="ECO:0000256" key="12">
    <source>
        <dbReference type="SAM" id="SignalP"/>
    </source>
</evidence>
<keyword evidence="7 11" id="KW-1133">Transmembrane helix</keyword>
<dbReference type="InterPro" id="IPR011527">
    <property type="entry name" value="ABC1_TM_dom"/>
</dbReference>
<organism evidence="15 16">
    <name type="scientific">Cylindrobasidium torrendii FP15055 ss-10</name>
    <dbReference type="NCBI Taxonomy" id="1314674"/>
    <lineage>
        <taxon>Eukaryota</taxon>
        <taxon>Fungi</taxon>
        <taxon>Dikarya</taxon>
        <taxon>Basidiomycota</taxon>
        <taxon>Agaricomycotina</taxon>
        <taxon>Agaricomycetes</taxon>
        <taxon>Agaricomycetidae</taxon>
        <taxon>Agaricales</taxon>
        <taxon>Marasmiineae</taxon>
        <taxon>Physalacriaceae</taxon>
        <taxon>Cylindrobasidium</taxon>
    </lineage>
</organism>
<dbReference type="InterPro" id="IPR050173">
    <property type="entry name" value="ABC_transporter_C-like"/>
</dbReference>
<keyword evidence="4" id="KW-0677">Repeat</keyword>
<feature type="transmembrane region" description="Helical" evidence="11">
    <location>
        <begin position="66"/>
        <end position="83"/>
    </location>
</feature>
<gene>
    <name evidence="15" type="ORF">CYLTODRAFT_426231</name>
</gene>
<dbReference type="GO" id="GO:0000329">
    <property type="term" value="C:fungal-type vacuole membrane"/>
    <property type="evidence" value="ECO:0007669"/>
    <property type="project" value="TreeGrafter"/>
</dbReference>
<dbReference type="CDD" id="cd18604">
    <property type="entry name" value="ABC_6TM_VMR1_D2_like"/>
    <property type="match status" value="1"/>
</dbReference>
<evidence type="ECO:0000256" key="9">
    <source>
        <dbReference type="ARBA" id="ARBA00023180"/>
    </source>
</evidence>
<protein>
    <submittedName>
        <fullName evidence="15">Multidrug resistance-associated ABC transporter</fullName>
    </submittedName>
</protein>
<evidence type="ECO:0000259" key="13">
    <source>
        <dbReference type="PROSITE" id="PS50893"/>
    </source>
</evidence>
<feature type="transmembrane region" description="Helical" evidence="11">
    <location>
        <begin position="1087"/>
        <end position="1113"/>
    </location>
</feature>
<keyword evidence="9" id="KW-0325">Glycoprotein</keyword>
<keyword evidence="2" id="KW-0813">Transport</keyword>
<feature type="transmembrane region" description="Helical" evidence="11">
    <location>
        <begin position="438"/>
        <end position="459"/>
    </location>
</feature>
<dbReference type="OrthoDB" id="6500128at2759"/>
<feature type="transmembrane region" description="Helical" evidence="11">
    <location>
        <begin position="465"/>
        <end position="485"/>
    </location>
</feature>
<evidence type="ECO:0000256" key="2">
    <source>
        <dbReference type="ARBA" id="ARBA00022448"/>
    </source>
</evidence>
<name>A0A0D7AY60_9AGAR</name>
<dbReference type="InterPro" id="IPR003593">
    <property type="entry name" value="AAA+_ATPase"/>
</dbReference>
<dbReference type="PANTHER" id="PTHR24223">
    <property type="entry name" value="ATP-BINDING CASSETTE SUB-FAMILY C"/>
    <property type="match status" value="1"/>
</dbReference>
<evidence type="ECO:0000313" key="16">
    <source>
        <dbReference type="Proteomes" id="UP000054007"/>
    </source>
</evidence>
<feature type="signal peptide" evidence="12">
    <location>
        <begin position="1"/>
        <end position="24"/>
    </location>
</feature>
<feature type="compositionally biased region" description="Polar residues" evidence="10">
    <location>
        <begin position="915"/>
        <end position="927"/>
    </location>
</feature>